<comment type="caution">
    <text evidence="2">The sequence shown here is derived from an EMBL/GenBank/DDBJ whole genome shotgun (WGS) entry which is preliminary data.</text>
</comment>
<dbReference type="SUPFAM" id="SSF52540">
    <property type="entry name" value="P-loop containing nucleoside triphosphate hydrolases"/>
    <property type="match status" value="1"/>
</dbReference>
<dbReference type="PANTHER" id="PTHR37512">
    <property type="entry name" value="TRIFUNCTIONAL NAD BIOSYNTHESIS/REGULATOR PROTEIN NADR"/>
    <property type="match status" value="1"/>
</dbReference>
<evidence type="ECO:0000259" key="1">
    <source>
        <dbReference type="Pfam" id="PF13521"/>
    </source>
</evidence>
<proteinExistence type="predicted"/>
<evidence type="ECO:0000313" key="3">
    <source>
        <dbReference type="Proteomes" id="UP000617041"/>
    </source>
</evidence>
<evidence type="ECO:0000313" key="2">
    <source>
        <dbReference type="EMBL" id="MBK0392661.1"/>
    </source>
</evidence>
<keyword evidence="2" id="KW-0547">Nucleotide-binding</keyword>
<dbReference type="InterPro" id="IPR027417">
    <property type="entry name" value="P-loop_NTPase"/>
</dbReference>
<dbReference type="PANTHER" id="PTHR37512:SF1">
    <property type="entry name" value="NADR_TTD14 AAA DOMAIN-CONTAINING PROTEIN"/>
    <property type="match status" value="1"/>
</dbReference>
<reference evidence="2" key="1">
    <citation type="submission" date="2020-12" db="EMBL/GenBank/DDBJ databases">
        <title>Ramlibacter sp. nov., isolated from a freshwater alga, Cryptomonas.</title>
        <authorList>
            <person name="Kim H.M."/>
            <person name="Jeon C.O."/>
        </authorList>
    </citation>
    <scope>NUCLEOTIDE SEQUENCE</scope>
    <source>
        <strain evidence="2">CrO1</strain>
    </source>
</reference>
<protein>
    <submittedName>
        <fullName evidence="2">ATP-binding protein</fullName>
    </submittedName>
</protein>
<dbReference type="EMBL" id="JAEDAO010000001">
    <property type="protein sequence ID" value="MBK0392661.1"/>
    <property type="molecule type" value="Genomic_DNA"/>
</dbReference>
<accession>A0A934Q1A5</accession>
<keyword evidence="3" id="KW-1185">Reference proteome</keyword>
<dbReference type="AlphaFoldDB" id="A0A934Q1A5"/>
<sequence>MTVALVGAESTGKSTLSLQLAATLRGRGLRATAVPEVLRAWCGREGREPRPEEHLAIAQEQEAHVQAAALAHDVVIADTTALVVLAYSGIAFPDHPLHRFAVERQRAYGLTLLAGLDLPWVADGLHRDVATRELVDTQLRGLLQQHGIAYRVVYGQGDERQQQALVPVLEALGERRQPPPVRWQGVCEKCSDPDCEHRLFAMLRT</sequence>
<name>A0A934Q1A5_9BURK</name>
<organism evidence="2 3">
    <name type="scientific">Ramlibacter algicola</name>
    <dbReference type="NCBI Taxonomy" id="2795217"/>
    <lineage>
        <taxon>Bacteria</taxon>
        <taxon>Pseudomonadati</taxon>
        <taxon>Pseudomonadota</taxon>
        <taxon>Betaproteobacteria</taxon>
        <taxon>Burkholderiales</taxon>
        <taxon>Comamonadaceae</taxon>
        <taxon>Ramlibacter</taxon>
    </lineage>
</organism>
<keyword evidence="2" id="KW-0067">ATP-binding</keyword>
<dbReference type="Pfam" id="PF13521">
    <property type="entry name" value="AAA_28"/>
    <property type="match status" value="1"/>
</dbReference>
<dbReference type="GO" id="GO:0005524">
    <property type="term" value="F:ATP binding"/>
    <property type="evidence" value="ECO:0007669"/>
    <property type="project" value="UniProtKB-KW"/>
</dbReference>
<feature type="domain" description="NadR/Ttd14 AAA" evidence="1">
    <location>
        <begin position="3"/>
        <end position="160"/>
    </location>
</feature>
<gene>
    <name evidence="2" type="ORF">I8E28_08660</name>
</gene>
<dbReference type="InterPro" id="IPR038727">
    <property type="entry name" value="NadR/Ttd14_AAA_dom"/>
</dbReference>
<dbReference type="Gene3D" id="3.40.50.300">
    <property type="entry name" value="P-loop containing nucleotide triphosphate hydrolases"/>
    <property type="match status" value="1"/>
</dbReference>
<dbReference type="Proteomes" id="UP000617041">
    <property type="component" value="Unassembled WGS sequence"/>
</dbReference>
<dbReference type="InterPro" id="IPR052735">
    <property type="entry name" value="NAD_biosynth-regulator"/>
</dbReference>